<evidence type="ECO:0000313" key="1">
    <source>
        <dbReference type="EMBL" id="ERI85429.1"/>
    </source>
</evidence>
<dbReference type="HOGENOM" id="CLU_1623871_0_0_10"/>
<proteinExistence type="predicted"/>
<reference evidence="1 2" key="1">
    <citation type="submission" date="2013-08" db="EMBL/GenBank/DDBJ databases">
        <authorList>
            <person name="Weinstock G."/>
            <person name="Sodergren E."/>
            <person name="Wylie T."/>
            <person name="Fulton L."/>
            <person name="Fulton R."/>
            <person name="Fronick C."/>
            <person name="O'Laughlin M."/>
            <person name="Godfrey J."/>
            <person name="Miner T."/>
            <person name="Herter B."/>
            <person name="Appelbaum E."/>
            <person name="Cordes M."/>
            <person name="Lek S."/>
            <person name="Wollam A."/>
            <person name="Pepin K.H."/>
            <person name="Palsikar V.B."/>
            <person name="Mitreva M."/>
            <person name="Wilson R.K."/>
        </authorList>
    </citation>
    <scope>NUCLEOTIDE SEQUENCE [LARGE SCALE GENOMIC DNA]</scope>
    <source>
        <strain evidence="1 2">F0041</strain>
    </source>
</reference>
<evidence type="ECO:0000313" key="2">
    <source>
        <dbReference type="Proteomes" id="UP000016496"/>
    </source>
</evidence>
<name>U2C4M2_9BACE</name>
<comment type="caution">
    <text evidence="1">The sequence shown here is derived from an EMBL/GenBank/DDBJ whole genome shotgun (WGS) entry which is preliminary data.</text>
</comment>
<dbReference type="EMBL" id="AWSV01000090">
    <property type="protein sequence ID" value="ERI85429.1"/>
    <property type="molecule type" value="Genomic_DNA"/>
</dbReference>
<organism evidence="1 2">
    <name type="scientific">Bacteroides pyogenes F0041</name>
    <dbReference type="NCBI Taxonomy" id="1321819"/>
    <lineage>
        <taxon>Bacteria</taxon>
        <taxon>Pseudomonadati</taxon>
        <taxon>Bacteroidota</taxon>
        <taxon>Bacteroidia</taxon>
        <taxon>Bacteroidales</taxon>
        <taxon>Bacteroidaceae</taxon>
        <taxon>Bacteroides</taxon>
    </lineage>
</organism>
<dbReference type="AlphaFoldDB" id="U2C4M2"/>
<dbReference type="Proteomes" id="UP000016496">
    <property type="component" value="Unassembled WGS sequence"/>
</dbReference>
<protein>
    <submittedName>
        <fullName evidence="1">Uncharacterized protein</fullName>
    </submittedName>
</protein>
<accession>U2C4M2</accession>
<dbReference type="PATRIC" id="fig|1321819.3.peg.1567"/>
<sequence length="163" mass="19151">MSESLPVIRCACVVSPKAYSLPGLRVWFHQKFTRHIRSSFKPTKNTSCGFTKSLPVTRSCVLYGFDVLFHLCNRICRHTGFYSRVVSTLRNALQTELLQTRTNAEGASYKTFNCILKVIINYHYGWHCFRLIEEAFRRFFRFLKTPKSQKATMSPFFCHFSWR</sequence>
<gene>
    <name evidence="1" type="ORF">HMPREF1981_01704</name>
</gene>